<keyword evidence="8" id="KW-0479">Metal-binding</keyword>
<dbReference type="OrthoDB" id="9809354at2"/>
<dbReference type="PANTHER" id="PTHR11963:SF23">
    <property type="entry name" value="CYTOSOL AMINOPEPTIDASE"/>
    <property type="match status" value="1"/>
</dbReference>
<evidence type="ECO:0000256" key="6">
    <source>
        <dbReference type="ARBA" id="ARBA00022801"/>
    </source>
</evidence>
<feature type="domain" description="Cytosol aminopeptidase" evidence="10">
    <location>
        <begin position="331"/>
        <end position="338"/>
    </location>
</feature>
<dbReference type="PRINTS" id="PR00481">
    <property type="entry name" value="LAMNOPPTDASE"/>
</dbReference>
<organism evidence="11 12">
    <name type="scientific">Rhodoferax koreensis</name>
    <dbReference type="NCBI Taxonomy" id="1842727"/>
    <lineage>
        <taxon>Bacteria</taxon>
        <taxon>Pseudomonadati</taxon>
        <taxon>Pseudomonadota</taxon>
        <taxon>Betaproteobacteria</taxon>
        <taxon>Burkholderiales</taxon>
        <taxon>Comamonadaceae</taxon>
        <taxon>Rhodoferax</taxon>
    </lineage>
</organism>
<evidence type="ECO:0000256" key="3">
    <source>
        <dbReference type="ARBA" id="ARBA00009528"/>
    </source>
</evidence>
<feature type="binding site" evidence="8">
    <location>
        <position position="256"/>
    </location>
    <ligand>
        <name>Mn(2+)</name>
        <dbReference type="ChEBI" id="CHEBI:29035"/>
        <label>1</label>
    </ligand>
</feature>
<dbReference type="EC" id="3.4.11.1" evidence="8"/>
<dbReference type="InterPro" id="IPR023042">
    <property type="entry name" value="Peptidase_M17_leu_NH2_pept"/>
</dbReference>
<comment type="cofactor">
    <cofactor evidence="8">
        <name>Mn(2+)</name>
        <dbReference type="ChEBI" id="CHEBI:29035"/>
    </cofactor>
    <text evidence="8">Binds 2 manganese ions per subunit.</text>
</comment>
<dbReference type="STRING" id="1842727.RD110_13780"/>
<evidence type="ECO:0000256" key="5">
    <source>
        <dbReference type="ARBA" id="ARBA00022670"/>
    </source>
</evidence>
<reference evidence="11 12" key="1">
    <citation type="submission" date="2017-01" db="EMBL/GenBank/DDBJ databases">
        <authorList>
            <person name="Mah S.A."/>
            <person name="Swanson W.J."/>
            <person name="Moy G.W."/>
            <person name="Vacquier V.D."/>
        </authorList>
    </citation>
    <scope>NUCLEOTIDE SEQUENCE [LARGE SCALE GENOMIC DNA]</scope>
    <source>
        <strain evidence="11 12">DCY110</strain>
    </source>
</reference>
<evidence type="ECO:0000256" key="8">
    <source>
        <dbReference type="HAMAP-Rule" id="MF_00181"/>
    </source>
</evidence>
<dbReference type="InterPro" id="IPR008283">
    <property type="entry name" value="Peptidase_M17_N"/>
</dbReference>
<dbReference type="PANTHER" id="PTHR11963">
    <property type="entry name" value="LEUCINE AMINOPEPTIDASE-RELATED"/>
    <property type="match status" value="1"/>
</dbReference>
<feature type="binding site" evidence="8">
    <location>
        <position position="333"/>
    </location>
    <ligand>
        <name>Mn(2+)</name>
        <dbReference type="ChEBI" id="CHEBI:29035"/>
        <label>1</label>
    </ligand>
</feature>
<gene>
    <name evidence="8" type="primary">pepA</name>
    <name evidence="11" type="ORF">RD110_13780</name>
</gene>
<dbReference type="KEGG" id="rhy:RD110_13780"/>
<protein>
    <recommendedName>
        <fullName evidence="8">Probable cytosol aminopeptidase</fullName>
        <ecNumber evidence="8">3.4.11.1</ecNumber>
    </recommendedName>
    <alternativeName>
        <fullName evidence="8">Leucine aminopeptidase</fullName>
        <shortName evidence="8">LAP</shortName>
        <ecNumber evidence="8">3.4.11.10</ecNumber>
    </alternativeName>
    <alternativeName>
        <fullName evidence="8">Leucyl aminopeptidase</fullName>
    </alternativeName>
</protein>
<feature type="region of interest" description="Disordered" evidence="9">
    <location>
        <begin position="483"/>
        <end position="509"/>
    </location>
</feature>
<dbReference type="Pfam" id="PF02789">
    <property type="entry name" value="Peptidase_M17_N"/>
    <property type="match status" value="1"/>
</dbReference>
<name>A0A1P8JWK5_9BURK</name>
<keyword evidence="6 8" id="KW-0378">Hydrolase</keyword>
<dbReference type="GO" id="GO:0006508">
    <property type="term" value="P:proteolysis"/>
    <property type="evidence" value="ECO:0007669"/>
    <property type="project" value="UniProtKB-KW"/>
</dbReference>
<dbReference type="Proteomes" id="UP000186609">
    <property type="component" value="Chromosome"/>
</dbReference>
<keyword evidence="7 8" id="KW-0464">Manganese</keyword>
<accession>A0A1P8JWK5</accession>
<proteinExistence type="inferred from homology"/>
<keyword evidence="8" id="KW-0963">Cytoplasm</keyword>
<dbReference type="SUPFAM" id="SSF52949">
    <property type="entry name" value="Macro domain-like"/>
    <property type="match status" value="1"/>
</dbReference>
<evidence type="ECO:0000313" key="11">
    <source>
        <dbReference type="EMBL" id="APW38133.1"/>
    </source>
</evidence>
<sequence>MNFELKSLDLAGSAALTCDALVVLVAEGFKPARDALSQLIEQARKAGDFETKPGKLLAMYKPAAAAAARLVLVGCGDGSPKQVRQAVASAVGAVKSPQVKKLVVCFADAPAPLAVRCAVQAAAEASYVYTTTKSKAEGRSLAGVTIAVPDAGAVRTELAQGKALVAGIEFAKEWGNRPANHATPTLLAGAARTLARFPRIKCEVLGPKEVEKLGMLSFMSVAQGSKEPLRFIVLRYEGAARTAAPSVLVGKGITFDTGGISIKPSAEMDEMKFDMCGAASVLGVFRTLADLQPAMNVVGLIPACENMPDGGAVKPSDVVTSMSGQTIENLNTDAEGRLVLCDALTYAERFKPRAVIDIATLTGACVVALGGVRSGLFSADDALAEALLAAGESALDLCWRLPLDDEYGEGLKSNFADMANVAGRAGGAVTAAKFLQKFTAKMPWAHLDIAGTAWKSGAAKGSTGRPVGLLVDYLLAHGDKAPAPSVEAKARRAQKTPAVKKPRRGTAAA</sequence>
<keyword evidence="4 8" id="KW-0031">Aminopeptidase</keyword>
<dbReference type="CDD" id="cd00433">
    <property type="entry name" value="Peptidase_M17"/>
    <property type="match status" value="1"/>
</dbReference>
<feature type="binding site" evidence="8">
    <location>
        <position position="335"/>
    </location>
    <ligand>
        <name>Mn(2+)</name>
        <dbReference type="ChEBI" id="CHEBI:29035"/>
        <label>2</label>
    </ligand>
</feature>
<dbReference type="Gene3D" id="3.40.220.10">
    <property type="entry name" value="Leucine Aminopeptidase, subunit E, domain 1"/>
    <property type="match status" value="1"/>
</dbReference>
<dbReference type="Pfam" id="PF00883">
    <property type="entry name" value="Peptidase_M17"/>
    <property type="match status" value="1"/>
</dbReference>
<feature type="binding site" evidence="8">
    <location>
        <position position="274"/>
    </location>
    <ligand>
        <name>Mn(2+)</name>
        <dbReference type="ChEBI" id="CHEBI:29035"/>
        <label>2</label>
    </ligand>
</feature>
<evidence type="ECO:0000256" key="1">
    <source>
        <dbReference type="ARBA" id="ARBA00000135"/>
    </source>
</evidence>
<evidence type="ECO:0000259" key="10">
    <source>
        <dbReference type="PROSITE" id="PS00631"/>
    </source>
</evidence>
<evidence type="ECO:0000256" key="7">
    <source>
        <dbReference type="ARBA" id="ARBA00023211"/>
    </source>
</evidence>
<dbReference type="NCBIfam" id="NF002074">
    <property type="entry name" value="PRK00913.1-4"/>
    <property type="match status" value="1"/>
</dbReference>
<comment type="similarity">
    <text evidence="3 8">Belongs to the peptidase M17 family.</text>
</comment>
<dbReference type="HAMAP" id="MF_00181">
    <property type="entry name" value="Cytosol_peptidase_M17"/>
    <property type="match status" value="1"/>
</dbReference>
<evidence type="ECO:0000256" key="2">
    <source>
        <dbReference type="ARBA" id="ARBA00000967"/>
    </source>
</evidence>
<evidence type="ECO:0000256" key="9">
    <source>
        <dbReference type="SAM" id="MobiDB-lite"/>
    </source>
</evidence>
<feature type="active site" evidence="8">
    <location>
        <position position="263"/>
    </location>
</feature>
<comment type="subcellular location">
    <subcellularLocation>
        <location evidence="8">Cytoplasm</location>
    </subcellularLocation>
</comment>
<keyword evidence="12" id="KW-1185">Reference proteome</keyword>
<feature type="compositionally biased region" description="Basic residues" evidence="9">
    <location>
        <begin position="491"/>
        <end position="509"/>
    </location>
</feature>
<dbReference type="AlphaFoldDB" id="A0A1P8JWK5"/>
<dbReference type="GO" id="GO:0070006">
    <property type="term" value="F:metalloaminopeptidase activity"/>
    <property type="evidence" value="ECO:0007669"/>
    <property type="project" value="InterPro"/>
</dbReference>
<feature type="active site" evidence="8">
    <location>
        <position position="337"/>
    </location>
</feature>
<dbReference type="GO" id="GO:0030145">
    <property type="term" value="F:manganese ion binding"/>
    <property type="evidence" value="ECO:0007669"/>
    <property type="project" value="UniProtKB-UniRule"/>
</dbReference>
<dbReference type="Gene3D" id="3.40.630.10">
    <property type="entry name" value="Zn peptidases"/>
    <property type="match status" value="1"/>
</dbReference>
<comment type="catalytic activity">
    <reaction evidence="2 8">
        <text>Release of an N-terminal amino acid, preferentially leucine, but not glutamic or aspartic acids.</text>
        <dbReference type="EC" id="3.4.11.10"/>
    </reaction>
</comment>
<feature type="binding site" evidence="8">
    <location>
        <position position="251"/>
    </location>
    <ligand>
        <name>Mn(2+)</name>
        <dbReference type="ChEBI" id="CHEBI:29035"/>
        <label>2</label>
    </ligand>
</feature>
<dbReference type="EC" id="3.4.11.10" evidence="8"/>
<evidence type="ECO:0000256" key="4">
    <source>
        <dbReference type="ARBA" id="ARBA00022438"/>
    </source>
</evidence>
<comment type="catalytic activity">
    <reaction evidence="1 8">
        <text>Release of an N-terminal amino acid, Xaa-|-Yaa-, in which Xaa is preferably Leu, but may be other amino acids including Pro although not Arg or Lys, and Yaa may be Pro. Amino acid amides and methyl esters are also readily hydrolyzed, but rates on arylamides are exceedingly low.</text>
        <dbReference type="EC" id="3.4.11.1"/>
    </reaction>
</comment>
<dbReference type="InterPro" id="IPR011356">
    <property type="entry name" value="Leucine_aapep/pepB"/>
</dbReference>
<dbReference type="GO" id="GO:0005737">
    <property type="term" value="C:cytoplasm"/>
    <property type="evidence" value="ECO:0007669"/>
    <property type="project" value="UniProtKB-SubCell"/>
</dbReference>
<dbReference type="PROSITE" id="PS00631">
    <property type="entry name" value="CYTOSOL_AP"/>
    <property type="match status" value="1"/>
</dbReference>
<feature type="binding site" evidence="8">
    <location>
        <position position="256"/>
    </location>
    <ligand>
        <name>Mn(2+)</name>
        <dbReference type="ChEBI" id="CHEBI:29035"/>
        <label>2</label>
    </ligand>
</feature>
<dbReference type="EMBL" id="CP019236">
    <property type="protein sequence ID" value="APW38133.1"/>
    <property type="molecule type" value="Genomic_DNA"/>
</dbReference>
<evidence type="ECO:0000313" key="12">
    <source>
        <dbReference type="Proteomes" id="UP000186609"/>
    </source>
</evidence>
<feature type="binding site" evidence="8">
    <location>
        <position position="335"/>
    </location>
    <ligand>
        <name>Mn(2+)</name>
        <dbReference type="ChEBI" id="CHEBI:29035"/>
        <label>1</label>
    </ligand>
</feature>
<dbReference type="InterPro" id="IPR000819">
    <property type="entry name" value="Peptidase_M17_C"/>
</dbReference>
<comment type="function">
    <text evidence="8">Presumably involved in the processing and regular turnover of intracellular proteins. Catalyzes the removal of unsubstituted N-terminal amino acids from various peptides.</text>
</comment>
<dbReference type="SUPFAM" id="SSF53187">
    <property type="entry name" value="Zn-dependent exopeptidases"/>
    <property type="match status" value="1"/>
</dbReference>
<keyword evidence="5 8" id="KW-0645">Protease</keyword>
<dbReference type="RefSeq" id="WP_076200012.1">
    <property type="nucleotide sequence ID" value="NZ_CP019236.1"/>
</dbReference>
<dbReference type="InterPro" id="IPR043472">
    <property type="entry name" value="Macro_dom-like"/>
</dbReference>